<dbReference type="InterPro" id="IPR021634">
    <property type="entry name" value="DUF3240"/>
</dbReference>
<dbReference type="RefSeq" id="WP_245591403.1">
    <property type="nucleotide sequence ID" value="NZ_KI519499.1"/>
</dbReference>
<keyword evidence="2" id="KW-1185">Reference proteome</keyword>
<dbReference type="Gene3D" id="3.30.70.120">
    <property type="match status" value="1"/>
</dbReference>
<organism evidence="2 3">
    <name type="scientific">Derxia gummosa DSM 723</name>
    <dbReference type="NCBI Taxonomy" id="1121388"/>
    <lineage>
        <taxon>Bacteria</taxon>
        <taxon>Pseudomonadati</taxon>
        <taxon>Pseudomonadota</taxon>
        <taxon>Betaproteobacteria</taxon>
        <taxon>Burkholderiales</taxon>
        <taxon>Alcaligenaceae</taxon>
        <taxon>Derxia</taxon>
    </lineage>
</organism>
<evidence type="ECO:0000313" key="2">
    <source>
        <dbReference type="Proteomes" id="UP000675920"/>
    </source>
</evidence>
<dbReference type="Proteomes" id="UP000675920">
    <property type="component" value="Unplaced"/>
</dbReference>
<dbReference type="Pfam" id="PF11582">
    <property type="entry name" value="DUF3240"/>
    <property type="match status" value="1"/>
</dbReference>
<feature type="compositionally biased region" description="Low complexity" evidence="1">
    <location>
        <begin position="7"/>
        <end position="20"/>
    </location>
</feature>
<dbReference type="InterPro" id="IPR015867">
    <property type="entry name" value="N-reg_PII/ATP_PRibTrfase_C"/>
</dbReference>
<dbReference type="AlphaFoldDB" id="A0A9U5C6K4"/>
<reference evidence="3" key="1">
    <citation type="submission" date="2025-08" db="UniProtKB">
        <authorList>
            <consortium name="RefSeq"/>
        </authorList>
    </citation>
    <scope>IDENTIFICATION</scope>
</reference>
<evidence type="ECO:0000256" key="1">
    <source>
        <dbReference type="SAM" id="MobiDB-lite"/>
    </source>
</evidence>
<name>A0A9U5C6K4_9BURK</name>
<protein>
    <submittedName>
        <fullName evidence="3">DUF3240 family protein</fullName>
    </submittedName>
</protein>
<evidence type="ECO:0000313" key="3">
    <source>
        <dbReference type="RefSeq" id="WP_245591403.1"/>
    </source>
</evidence>
<proteinExistence type="predicted"/>
<feature type="region of interest" description="Disordered" evidence="1">
    <location>
        <begin position="1"/>
        <end position="20"/>
    </location>
</feature>
<sequence>MSAGMTSGAPAGAGDDAGSGAVMPPLPDRLLTVVAPVALEDELIDVLLGLPELARGFTATRADGFGAGARLPSAIEQVTGRARRVRIEIALGEAQVAPLVEALKSALPTAEVAWWVTPLLAFGRLA</sequence>
<accession>A0A9U5C6K4</accession>